<sequence>MDNFDSNKFIEKILDNISLNKFNLKYINFPYEKLKDCENISKNKKKISWNDKITYY</sequence>
<protein>
    <submittedName>
        <fullName evidence="1">Uncharacterized protein</fullName>
    </submittedName>
</protein>
<dbReference type="EMBL" id="MN740684">
    <property type="protein sequence ID" value="QHU07462.1"/>
    <property type="molecule type" value="Genomic_DNA"/>
</dbReference>
<proteinExistence type="predicted"/>
<dbReference type="AlphaFoldDB" id="A0A6C0JNZ9"/>
<name>A0A6C0JNZ9_9ZZZZ</name>
<organism evidence="1">
    <name type="scientific">viral metagenome</name>
    <dbReference type="NCBI Taxonomy" id="1070528"/>
    <lineage>
        <taxon>unclassified sequences</taxon>
        <taxon>metagenomes</taxon>
        <taxon>organismal metagenomes</taxon>
    </lineage>
</organism>
<reference evidence="1" key="1">
    <citation type="journal article" date="2020" name="Nature">
        <title>Giant virus diversity and host interactions through global metagenomics.</title>
        <authorList>
            <person name="Schulz F."/>
            <person name="Roux S."/>
            <person name="Paez-Espino D."/>
            <person name="Jungbluth S."/>
            <person name="Walsh D.A."/>
            <person name="Denef V.J."/>
            <person name="McMahon K.D."/>
            <person name="Konstantinidis K.T."/>
            <person name="Eloe-Fadrosh E.A."/>
            <person name="Kyrpides N.C."/>
            <person name="Woyke T."/>
        </authorList>
    </citation>
    <scope>NUCLEOTIDE SEQUENCE</scope>
    <source>
        <strain evidence="1">GVMAG-S-1040241-154</strain>
    </source>
</reference>
<evidence type="ECO:0000313" key="1">
    <source>
        <dbReference type="EMBL" id="QHU07462.1"/>
    </source>
</evidence>
<accession>A0A6C0JNZ9</accession>